<dbReference type="PANTHER" id="PTHR15893">
    <property type="entry name" value="RIBOSOMAL PROTEIN L27"/>
    <property type="match status" value="1"/>
</dbReference>
<dbReference type="PROSITE" id="PS00831">
    <property type="entry name" value="RIBOSOMAL_L27"/>
    <property type="match status" value="1"/>
</dbReference>
<dbReference type="OrthoDB" id="1867012at2759"/>
<dbReference type="FunFam" id="2.40.50.100:FF:000020">
    <property type="entry name" value="50S ribosomal protein L27"/>
    <property type="match status" value="1"/>
</dbReference>
<accession>A0A8J4CX46</accession>
<keyword evidence="2" id="KW-0689">Ribosomal protein</keyword>
<evidence type="ECO:0000313" key="5">
    <source>
        <dbReference type="EMBL" id="GIL91470.1"/>
    </source>
</evidence>
<dbReference type="Proteomes" id="UP000747110">
    <property type="component" value="Unassembled WGS sequence"/>
</dbReference>
<sequence length="250" mass="27213">MLPSFWSNQHGAISLLRGAAGVALQQGSEELGAWTQHRTATKKAGGTAKQSVGSHPKHLGMKMFDGELVFPGMILVRQRGTKFHPGENVGLGRDHTIFATNVGTVRVSTGPGPGGKERRYVNVEPLPEVLTLASANARAEAASSNSPMSIRSHQNAIVEELVKQRAQVKRAILRGNVPLEPALYFNLPTTPDGKLTWLERTRPHLDMAKVARAVQQKARCVGRAGRWELWGHGLHKDSPQGLCVRQELHA</sequence>
<comment type="similarity">
    <text evidence="1">Belongs to the bacterial ribosomal protein bL27 family.</text>
</comment>
<dbReference type="GO" id="GO:0005840">
    <property type="term" value="C:ribosome"/>
    <property type="evidence" value="ECO:0007669"/>
    <property type="project" value="UniProtKB-KW"/>
</dbReference>
<keyword evidence="6" id="KW-1185">Reference proteome</keyword>
<name>A0A8J4CX46_9CHLO</name>
<dbReference type="InterPro" id="IPR001684">
    <property type="entry name" value="Ribosomal_bL27"/>
</dbReference>
<dbReference type="GO" id="GO:1990904">
    <property type="term" value="C:ribonucleoprotein complex"/>
    <property type="evidence" value="ECO:0007669"/>
    <property type="project" value="UniProtKB-KW"/>
</dbReference>
<evidence type="ECO:0000256" key="1">
    <source>
        <dbReference type="ARBA" id="ARBA00010797"/>
    </source>
</evidence>
<protein>
    <recommendedName>
        <fullName evidence="7">Mitochondrial ribosomal protein L27</fullName>
    </recommendedName>
</protein>
<dbReference type="EMBL" id="BNCP01000065">
    <property type="protein sequence ID" value="GIL91470.1"/>
    <property type="molecule type" value="Genomic_DNA"/>
</dbReference>
<feature type="region of interest" description="Disordered" evidence="4">
    <location>
        <begin position="37"/>
        <end position="57"/>
    </location>
</feature>
<dbReference type="Pfam" id="PF01016">
    <property type="entry name" value="Ribosomal_L27"/>
    <property type="match status" value="1"/>
</dbReference>
<evidence type="ECO:0000256" key="3">
    <source>
        <dbReference type="ARBA" id="ARBA00023274"/>
    </source>
</evidence>
<dbReference type="PRINTS" id="PR00063">
    <property type="entry name" value="RIBOSOMALL27"/>
</dbReference>
<keyword evidence="3" id="KW-0687">Ribonucleoprotein</keyword>
<comment type="caution">
    <text evidence="5">The sequence shown here is derived from an EMBL/GenBank/DDBJ whole genome shotgun (WGS) entry which is preliminary data.</text>
</comment>
<dbReference type="SUPFAM" id="SSF110324">
    <property type="entry name" value="Ribosomal L27 protein-like"/>
    <property type="match status" value="1"/>
</dbReference>
<gene>
    <name evidence="5" type="ORF">Vretifemale_19073</name>
</gene>
<dbReference type="AlphaFoldDB" id="A0A8J4CX46"/>
<proteinExistence type="inferred from homology"/>
<reference evidence="5" key="1">
    <citation type="journal article" date="2021" name="Proc. Natl. Acad. Sci. U.S.A.">
        <title>Three genomes in the algal genus Volvox reveal the fate of a haploid sex-determining region after a transition to homothallism.</title>
        <authorList>
            <person name="Yamamoto K."/>
            <person name="Hamaji T."/>
            <person name="Kawai-Toyooka H."/>
            <person name="Matsuzaki R."/>
            <person name="Takahashi F."/>
            <person name="Nishimura Y."/>
            <person name="Kawachi M."/>
            <person name="Noguchi H."/>
            <person name="Minakuchi Y."/>
            <person name="Umen J.G."/>
            <person name="Toyoda A."/>
            <person name="Nozaki H."/>
        </authorList>
    </citation>
    <scope>NUCLEOTIDE SEQUENCE</scope>
    <source>
        <strain evidence="5">NIES-3786</strain>
    </source>
</reference>
<evidence type="ECO:0000256" key="4">
    <source>
        <dbReference type="SAM" id="MobiDB-lite"/>
    </source>
</evidence>
<evidence type="ECO:0000313" key="6">
    <source>
        <dbReference type="Proteomes" id="UP000747110"/>
    </source>
</evidence>
<dbReference type="Gene3D" id="2.40.50.100">
    <property type="match status" value="1"/>
</dbReference>
<evidence type="ECO:0008006" key="7">
    <source>
        <dbReference type="Google" id="ProtNLM"/>
    </source>
</evidence>
<organism evidence="5 6">
    <name type="scientific">Volvox reticuliferus</name>
    <dbReference type="NCBI Taxonomy" id="1737510"/>
    <lineage>
        <taxon>Eukaryota</taxon>
        <taxon>Viridiplantae</taxon>
        <taxon>Chlorophyta</taxon>
        <taxon>core chlorophytes</taxon>
        <taxon>Chlorophyceae</taxon>
        <taxon>CS clade</taxon>
        <taxon>Chlamydomonadales</taxon>
        <taxon>Volvocaceae</taxon>
        <taxon>Volvox</taxon>
    </lineage>
</organism>
<dbReference type="GO" id="GO:0003735">
    <property type="term" value="F:structural constituent of ribosome"/>
    <property type="evidence" value="ECO:0007669"/>
    <property type="project" value="InterPro"/>
</dbReference>
<dbReference type="GO" id="GO:0006412">
    <property type="term" value="P:translation"/>
    <property type="evidence" value="ECO:0007669"/>
    <property type="project" value="InterPro"/>
</dbReference>
<dbReference type="PANTHER" id="PTHR15893:SF0">
    <property type="entry name" value="LARGE RIBOSOMAL SUBUNIT PROTEIN BL27M"/>
    <property type="match status" value="1"/>
</dbReference>
<evidence type="ECO:0000256" key="2">
    <source>
        <dbReference type="ARBA" id="ARBA00022980"/>
    </source>
</evidence>
<dbReference type="InterPro" id="IPR018261">
    <property type="entry name" value="Ribosomal_bL27_CS"/>
</dbReference>